<evidence type="ECO:0000313" key="2">
    <source>
        <dbReference type="Proteomes" id="UP000307720"/>
    </source>
</evidence>
<organism evidence="1 2">
    <name type="scientific">Hominisplanchenecus murintestinalis</name>
    <dbReference type="NCBI Taxonomy" id="2941517"/>
    <lineage>
        <taxon>Bacteria</taxon>
        <taxon>Bacillati</taxon>
        <taxon>Bacillota</taxon>
        <taxon>Clostridia</taxon>
        <taxon>Lachnospirales</taxon>
        <taxon>Lachnospiraceae</taxon>
        <taxon>Hominisplanchenecus</taxon>
    </lineage>
</organism>
<sequence length="342" mass="39023">MATIRDLAKRTGFSVATISRVLNNDPAMKVTDSTRAKILEAADELNYVRTKPKYAAKQHLRHIAIAEMMSQREKLADPYYLYLKNYVVRACMEQGYRVSYLAESEGNYQALENELLDGILAIGIFSENQITQMAGITKSIVFVDSSPEEEQFDSVVLNFRLGVEQALEYLMRHGHHRIGFLGPTYKLDQKKRPALEVRRQYFKEYMTKTGRYDERWMIDTMLTIEETRGQVEKWMKSGEERPTAFIAYNEGTAITAMSVFREVGIRIPEDISIISFNDTPLSILIDPPLTSVNAHLESMGKEAVRLLEERMEAPGKLPYKVVLPLTLTERRSVAACGLNFSK</sequence>
<keyword evidence="2" id="KW-1185">Reference proteome</keyword>
<reference evidence="1" key="1">
    <citation type="submission" date="2019-04" db="EMBL/GenBank/DDBJ databases">
        <title>Microbes associate with the intestines of laboratory mice.</title>
        <authorList>
            <person name="Navarre W."/>
            <person name="Wong E."/>
            <person name="Huang K."/>
            <person name="Tropini C."/>
            <person name="Ng K."/>
            <person name="Yu B."/>
        </authorList>
    </citation>
    <scope>NUCLEOTIDE SEQUENCE</scope>
    <source>
        <strain evidence="1">NM72_1-8</strain>
    </source>
</reference>
<dbReference type="EMBL" id="SRZB01000005">
    <property type="protein sequence ID" value="TGX99738.1"/>
    <property type="molecule type" value="Genomic_DNA"/>
</dbReference>
<gene>
    <name evidence="1" type="ORF">E5357_04460</name>
</gene>
<accession>A0AC61R159</accession>
<dbReference type="Proteomes" id="UP000307720">
    <property type="component" value="Unassembled WGS sequence"/>
</dbReference>
<protein>
    <submittedName>
        <fullName evidence="1">LacI family transcriptional regulator</fullName>
    </submittedName>
</protein>
<name>A0AC61R159_9FIRM</name>
<comment type="caution">
    <text evidence="1">The sequence shown here is derived from an EMBL/GenBank/DDBJ whole genome shotgun (WGS) entry which is preliminary data.</text>
</comment>
<proteinExistence type="predicted"/>
<evidence type="ECO:0000313" key="1">
    <source>
        <dbReference type="EMBL" id="TGX99738.1"/>
    </source>
</evidence>